<accession>A0A0B2VHI0</accession>
<dbReference type="EMBL" id="JPKZ01001655">
    <property type="protein sequence ID" value="KHN80864.1"/>
    <property type="molecule type" value="Genomic_DNA"/>
</dbReference>
<dbReference type="AlphaFoldDB" id="A0A0B2VHI0"/>
<evidence type="ECO:0000256" key="3">
    <source>
        <dbReference type="ARBA" id="ARBA00008078"/>
    </source>
</evidence>
<evidence type="ECO:0000256" key="6">
    <source>
        <dbReference type="ARBA" id="ARBA00022728"/>
    </source>
</evidence>
<comment type="similarity">
    <text evidence="2">Belongs to the snRNP Sm proteins family.</text>
</comment>
<evidence type="ECO:0000256" key="1">
    <source>
        <dbReference type="ARBA" id="ARBA00004123"/>
    </source>
</evidence>
<keyword evidence="8" id="KW-0508">mRNA splicing</keyword>
<dbReference type="Proteomes" id="UP000031036">
    <property type="component" value="Unassembled WGS sequence"/>
</dbReference>
<evidence type="ECO:0000256" key="14">
    <source>
        <dbReference type="ARBA" id="ARBA00083963"/>
    </source>
</evidence>
<feature type="region of interest" description="Disordered" evidence="15">
    <location>
        <begin position="24"/>
        <end position="68"/>
    </location>
</feature>
<dbReference type="CDD" id="cd01725">
    <property type="entry name" value="LSm2"/>
    <property type="match status" value="1"/>
</dbReference>
<keyword evidence="6" id="KW-0747">Spliceosome</keyword>
<comment type="caution">
    <text evidence="17">The sequence shown here is derived from an EMBL/GenBank/DDBJ whole genome shotgun (WGS) entry which is preliminary data.</text>
</comment>
<dbReference type="Pfam" id="PF01974">
    <property type="entry name" value="tRNA_int_endo"/>
    <property type="match status" value="1"/>
</dbReference>
<dbReference type="InterPro" id="IPR036167">
    <property type="entry name" value="tRNA_intron_Endo_cat-like_sf"/>
</dbReference>
<evidence type="ECO:0000259" key="16">
    <source>
        <dbReference type="PROSITE" id="PS52002"/>
    </source>
</evidence>
<dbReference type="GO" id="GO:0003723">
    <property type="term" value="F:RNA binding"/>
    <property type="evidence" value="ECO:0007669"/>
    <property type="project" value="UniProtKB-KW"/>
</dbReference>
<dbReference type="SMART" id="SM00651">
    <property type="entry name" value="Sm"/>
    <property type="match status" value="1"/>
</dbReference>
<feature type="domain" description="Sm" evidence="16">
    <location>
        <begin position="339"/>
        <end position="413"/>
    </location>
</feature>
<dbReference type="OMA" id="RECRIIA"/>
<keyword evidence="5" id="KW-0507">mRNA processing</keyword>
<dbReference type="FunFam" id="2.30.30.100:FF:000009">
    <property type="entry name" value="U6 snRNA-associated Sm-like protein LSm2"/>
    <property type="match status" value="1"/>
</dbReference>
<evidence type="ECO:0000256" key="9">
    <source>
        <dbReference type="ARBA" id="ARBA00023242"/>
    </source>
</evidence>
<gene>
    <name evidence="17" type="primary">Lsm2</name>
    <name evidence="17" type="ORF">Tcan_18883</name>
</gene>
<dbReference type="GO" id="GO:0006388">
    <property type="term" value="P:tRNA splicing, via endonucleolytic cleavage and ligation"/>
    <property type="evidence" value="ECO:0007669"/>
    <property type="project" value="InterPro"/>
</dbReference>
<evidence type="ECO:0000256" key="10">
    <source>
        <dbReference type="ARBA" id="ARBA00023274"/>
    </source>
</evidence>
<dbReference type="GO" id="GO:0071011">
    <property type="term" value="C:precatalytic spliceosome"/>
    <property type="evidence" value="ECO:0007669"/>
    <property type="project" value="TreeGrafter"/>
</dbReference>
<dbReference type="Pfam" id="PF01423">
    <property type="entry name" value="LSM"/>
    <property type="match status" value="1"/>
</dbReference>
<evidence type="ECO:0000313" key="17">
    <source>
        <dbReference type="EMBL" id="KHN80864.1"/>
    </source>
</evidence>
<feature type="compositionally biased region" description="Polar residues" evidence="15">
    <location>
        <begin position="44"/>
        <end position="59"/>
    </location>
</feature>
<dbReference type="InterPro" id="IPR006677">
    <property type="entry name" value="tRNA_intron_Endonuc_cat-like"/>
</dbReference>
<name>A0A0B2VHI0_TOXCA</name>
<dbReference type="Gene3D" id="3.40.1350.10">
    <property type="match status" value="1"/>
</dbReference>
<comment type="similarity">
    <text evidence="3">Belongs to the tRNA-intron endonuclease family.</text>
</comment>
<dbReference type="InterPro" id="IPR047575">
    <property type="entry name" value="Sm"/>
</dbReference>
<keyword evidence="7" id="KW-0694">RNA-binding</keyword>
<protein>
    <recommendedName>
        <fullName evidence="12">U6 snRNA-associated Sm-like protein LSm2</fullName>
        <ecNumber evidence="4">4.6.1.16</ecNumber>
    </recommendedName>
    <alternativeName>
        <fullName evidence="13">Protein G7b</fullName>
    </alternativeName>
    <alternativeName>
        <fullName evidence="14">snRNP core Sm-like protein Sm-x5</fullName>
    </alternativeName>
</protein>
<evidence type="ECO:0000256" key="13">
    <source>
        <dbReference type="ARBA" id="ARBA00083055"/>
    </source>
</evidence>
<organism evidence="17 18">
    <name type="scientific">Toxocara canis</name>
    <name type="common">Canine roundworm</name>
    <dbReference type="NCBI Taxonomy" id="6265"/>
    <lineage>
        <taxon>Eukaryota</taxon>
        <taxon>Metazoa</taxon>
        <taxon>Ecdysozoa</taxon>
        <taxon>Nematoda</taxon>
        <taxon>Chromadorea</taxon>
        <taxon>Rhabditida</taxon>
        <taxon>Spirurina</taxon>
        <taxon>Ascaridomorpha</taxon>
        <taxon>Ascaridoidea</taxon>
        <taxon>Toxocaridae</taxon>
        <taxon>Toxocara</taxon>
    </lineage>
</organism>
<dbReference type="InterPro" id="IPR010920">
    <property type="entry name" value="LSM_dom_sf"/>
</dbReference>
<dbReference type="GO" id="GO:1990726">
    <property type="term" value="C:Lsm1-7-Pat1 complex"/>
    <property type="evidence" value="ECO:0007669"/>
    <property type="project" value="TreeGrafter"/>
</dbReference>
<keyword evidence="10" id="KW-0687">Ribonucleoprotein</keyword>
<keyword evidence="18" id="KW-1185">Reference proteome</keyword>
<dbReference type="InterPro" id="IPR001163">
    <property type="entry name" value="Sm_dom_euk/arc"/>
</dbReference>
<evidence type="ECO:0000256" key="2">
    <source>
        <dbReference type="ARBA" id="ARBA00006850"/>
    </source>
</evidence>
<evidence type="ECO:0000256" key="5">
    <source>
        <dbReference type="ARBA" id="ARBA00022664"/>
    </source>
</evidence>
<dbReference type="Gene3D" id="2.30.30.100">
    <property type="match status" value="1"/>
</dbReference>
<dbReference type="STRING" id="6265.A0A0B2VHI0"/>
<dbReference type="GO" id="GO:0071013">
    <property type="term" value="C:catalytic step 2 spliceosome"/>
    <property type="evidence" value="ECO:0007669"/>
    <property type="project" value="TreeGrafter"/>
</dbReference>
<dbReference type="OrthoDB" id="10256176at2759"/>
<evidence type="ECO:0000313" key="18">
    <source>
        <dbReference type="Proteomes" id="UP000031036"/>
    </source>
</evidence>
<dbReference type="InterPro" id="IPR059049">
    <property type="entry name" value="TSEN34_N"/>
</dbReference>
<dbReference type="InterPro" id="IPR011856">
    <property type="entry name" value="tRNA_endonuc-like_dom_sf"/>
</dbReference>
<dbReference type="EC" id="4.6.1.16" evidence="4"/>
<evidence type="ECO:0000256" key="7">
    <source>
        <dbReference type="ARBA" id="ARBA00022884"/>
    </source>
</evidence>
<dbReference type="PANTHER" id="PTHR13829">
    <property type="entry name" value="SNRNP CORE PROTEIN FAMILY MEMBER"/>
    <property type="match status" value="1"/>
</dbReference>
<dbReference type="GO" id="GO:0000213">
    <property type="term" value="F:tRNA-intron lyase activity"/>
    <property type="evidence" value="ECO:0007669"/>
    <property type="project" value="UniProtKB-EC"/>
</dbReference>
<evidence type="ECO:0000256" key="12">
    <source>
        <dbReference type="ARBA" id="ARBA00067755"/>
    </source>
</evidence>
<reference evidence="17 18" key="1">
    <citation type="submission" date="2014-11" db="EMBL/GenBank/DDBJ databases">
        <title>Genetic blueprint of the zoonotic pathogen Toxocara canis.</title>
        <authorList>
            <person name="Zhu X.-Q."/>
            <person name="Korhonen P.K."/>
            <person name="Cai H."/>
            <person name="Young N.D."/>
            <person name="Nejsum P."/>
            <person name="von Samson-Himmelstjerna G."/>
            <person name="Boag P.R."/>
            <person name="Tan P."/>
            <person name="Li Q."/>
            <person name="Min J."/>
            <person name="Yang Y."/>
            <person name="Wang X."/>
            <person name="Fang X."/>
            <person name="Hall R.S."/>
            <person name="Hofmann A."/>
            <person name="Sternberg P.W."/>
            <person name="Jex A.R."/>
            <person name="Gasser R.B."/>
        </authorList>
    </citation>
    <scope>NUCLEOTIDE SEQUENCE [LARGE SCALE GENOMIC DNA]</scope>
    <source>
        <strain evidence="17">PN_DK_2014</strain>
    </source>
</reference>
<dbReference type="SUPFAM" id="SSF53032">
    <property type="entry name" value="tRNA-intron endonuclease catalytic domain-like"/>
    <property type="match status" value="1"/>
</dbReference>
<evidence type="ECO:0000256" key="4">
    <source>
        <dbReference type="ARBA" id="ARBA00012573"/>
    </source>
</evidence>
<evidence type="ECO:0000256" key="8">
    <source>
        <dbReference type="ARBA" id="ARBA00023187"/>
    </source>
</evidence>
<dbReference type="GO" id="GO:0005688">
    <property type="term" value="C:U6 snRNP"/>
    <property type="evidence" value="ECO:0007669"/>
    <property type="project" value="TreeGrafter"/>
</dbReference>
<comment type="subcellular location">
    <subcellularLocation>
        <location evidence="1">Nucleus</location>
    </subcellularLocation>
</comment>
<dbReference type="SUPFAM" id="SSF50182">
    <property type="entry name" value="Sm-like ribonucleoproteins"/>
    <property type="match status" value="1"/>
</dbReference>
<dbReference type="Pfam" id="PF26577">
    <property type="entry name" value="TSEN34_N"/>
    <property type="match status" value="1"/>
</dbReference>
<keyword evidence="9" id="KW-0539">Nucleus</keyword>
<evidence type="ECO:0000256" key="11">
    <source>
        <dbReference type="ARBA" id="ARBA00034031"/>
    </source>
</evidence>
<evidence type="ECO:0000256" key="15">
    <source>
        <dbReference type="SAM" id="MobiDB-lite"/>
    </source>
</evidence>
<dbReference type="InterPro" id="IPR016654">
    <property type="entry name" value="U6_snRNA_Lsm2"/>
</dbReference>
<dbReference type="PANTHER" id="PTHR13829:SF2">
    <property type="entry name" value="U6 SNRNA-ASSOCIATED SM-LIKE PROTEIN LSM2"/>
    <property type="match status" value="1"/>
</dbReference>
<dbReference type="GO" id="GO:0000932">
    <property type="term" value="C:P-body"/>
    <property type="evidence" value="ECO:0007669"/>
    <property type="project" value="TreeGrafter"/>
</dbReference>
<sequence length="432" mass="49290">MNLNESSRTYTAIQACNQDFLPVRSGGGKPKTIMSEDTSEKTNDISTQADQLESRSTLGLRNRDDDPLPQSTIVEFPFSTRISPIDIEFSNEHYFVYNSEHAQILLNECRIVSELVGVRPDTPMDPLRNGPPYMLMPEQVCVLHEYGKVVRLKEMLPRQPRDVSANESTKCTGRRELANREMAVQVAKGRKAKQLKRKVVEEGTASARKVRRCDLVDVEVTEEEVEAAFKELILCKEKPPANFDSWTIPLFESRDDLYEVIEQPPFPDDVSFRRRLCVFRDLWRRGYYLTDGLKFGCDFLLYVNKPSAVHAKYMVQCVDASCSIRPLDMAALSRVASQLFYSFFKSLIGKDVVVELKNDLSICGTLHSVDQYLNMKLTDISVGDSERYPHMLSVKNCFIRGSVVRYVQLPADQVDTQLLQDASRKEVMQAKR</sequence>
<dbReference type="GO" id="GO:0046540">
    <property type="term" value="C:U4/U6 x U5 tri-snRNP complex"/>
    <property type="evidence" value="ECO:0007669"/>
    <property type="project" value="TreeGrafter"/>
</dbReference>
<comment type="catalytic activity">
    <reaction evidence="11">
        <text>pretRNA = a 3'-half-tRNA molecule with a 5'-OH end + a 5'-half-tRNA molecule with a 2',3'-cyclic phosphate end + an intron with a 2',3'-cyclic phosphate and a 5'-hydroxyl terminus.</text>
        <dbReference type="EC" id="4.6.1.16"/>
    </reaction>
</comment>
<dbReference type="CDD" id="cd22363">
    <property type="entry name" value="tRNA-intron_lyase_C"/>
    <property type="match status" value="1"/>
</dbReference>
<proteinExistence type="inferred from homology"/>
<dbReference type="PROSITE" id="PS52002">
    <property type="entry name" value="SM"/>
    <property type="match status" value="1"/>
</dbReference>
<dbReference type="GO" id="GO:0000398">
    <property type="term" value="P:mRNA splicing, via spliceosome"/>
    <property type="evidence" value="ECO:0007669"/>
    <property type="project" value="TreeGrafter"/>
</dbReference>